<keyword evidence="5 7" id="KW-1133">Transmembrane helix</keyword>
<evidence type="ECO:0000256" key="3">
    <source>
        <dbReference type="ARBA" id="ARBA00022475"/>
    </source>
</evidence>
<evidence type="ECO:0000313" key="9">
    <source>
        <dbReference type="EMBL" id="ESP89751.1"/>
    </source>
</evidence>
<dbReference type="InterPro" id="IPR000515">
    <property type="entry name" value="MetI-like"/>
</dbReference>
<keyword evidence="4 7" id="KW-0812">Transmembrane</keyword>
<evidence type="ECO:0000256" key="7">
    <source>
        <dbReference type="RuleBase" id="RU363032"/>
    </source>
</evidence>
<feature type="transmembrane region" description="Helical" evidence="7">
    <location>
        <begin position="22"/>
        <end position="41"/>
    </location>
</feature>
<keyword evidence="10" id="KW-1185">Reference proteome</keyword>
<dbReference type="STRING" id="1324957.K933_02161"/>
<dbReference type="PANTHER" id="PTHR43744">
    <property type="entry name" value="ABC TRANSPORTER PERMEASE PROTEIN MG189-RELATED-RELATED"/>
    <property type="match status" value="1"/>
</dbReference>
<keyword evidence="6 7" id="KW-0472">Membrane</keyword>
<dbReference type="eggNOG" id="arCOG00159">
    <property type="taxonomic scope" value="Archaea"/>
</dbReference>
<dbReference type="Proteomes" id="UP000017840">
    <property type="component" value="Unassembled WGS sequence"/>
</dbReference>
<dbReference type="SUPFAM" id="SSF161098">
    <property type="entry name" value="MetI-like"/>
    <property type="match status" value="1"/>
</dbReference>
<evidence type="ECO:0000256" key="4">
    <source>
        <dbReference type="ARBA" id="ARBA00022692"/>
    </source>
</evidence>
<protein>
    <submittedName>
        <fullName evidence="9">ABC transporter integral membrane protein</fullName>
    </submittedName>
</protein>
<evidence type="ECO:0000256" key="1">
    <source>
        <dbReference type="ARBA" id="ARBA00004651"/>
    </source>
</evidence>
<name>V4GX51_9EURY</name>
<dbReference type="GO" id="GO:0055085">
    <property type="term" value="P:transmembrane transport"/>
    <property type="evidence" value="ECO:0007669"/>
    <property type="project" value="InterPro"/>
</dbReference>
<dbReference type="RefSeq" id="WP_023393026.1">
    <property type="nucleotide sequence ID" value="NZ_ASGZ01000005.1"/>
</dbReference>
<reference evidence="9 10" key="1">
    <citation type="journal article" date="2013" name="Genome Announc.">
        <title>Draft Genome Sequence of 'Candidatus Halobonum tyrrellensis' Strain G22, Isolated from the Hypersaline Waters of Lake Tyrrell, Australia.</title>
        <authorList>
            <person name="Ugalde J.A."/>
            <person name="Narasingarao P."/>
            <person name="Kuo S."/>
            <person name="Podell S."/>
            <person name="Allen E.E."/>
        </authorList>
    </citation>
    <scope>NUCLEOTIDE SEQUENCE [LARGE SCALE GENOMIC DNA]</scope>
    <source>
        <strain evidence="9 10">G22</strain>
    </source>
</reference>
<feature type="transmembrane region" description="Helical" evidence="7">
    <location>
        <begin position="148"/>
        <end position="169"/>
    </location>
</feature>
<dbReference type="PANTHER" id="PTHR43744:SF12">
    <property type="entry name" value="ABC TRANSPORTER PERMEASE PROTEIN MG189-RELATED"/>
    <property type="match status" value="1"/>
</dbReference>
<sequence length="289" mass="31963">MSTVRSTLNETIGIDETRLRKFGVYVAMYGAGILFFLPYWYMATQSILPRNLIFDRNPHLIPPAVTTTWYEQLFAAAPMVQWIINTIILAGGVTVVVLVIDSMIAFALTRLKWPGRRLVFVTILASFMIPAVVNLIPIYTIISSLGLLNTYIGVILPLSGGALGVFLLVQFFKDFPKELEEAAQLDGFSTVQIYAKLILPMMKPAMTALALFTFISTWNQFVLPLVLLQSESMYTLPIGLVTVRDAYATTSQPGLVMASALTASIPLLVLFLALQKHLIRAVELQGTVE</sequence>
<dbReference type="GO" id="GO:0005886">
    <property type="term" value="C:plasma membrane"/>
    <property type="evidence" value="ECO:0007669"/>
    <property type="project" value="UniProtKB-SubCell"/>
</dbReference>
<keyword evidence="3" id="KW-1003">Cell membrane</keyword>
<feature type="transmembrane region" description="Helical" evidence="7">
    <location>
        <begin position="82"/>
        <end position="106"/>
    </location>
</feature>
<dbReference type="EMBL" id="ASGZ01000005">
    <property type="protein sequence ID" value="ESP89751.1"/>
    <property type="molecule type" value="Genomic_DNA"/>
</dbReference>
<accession>V4GX51</accession>
<dbReference type="PROSITE" id="PS50928">
    <property type="entry name" value="ABC_TM1"/>
    <property type="match status" value="1"/>
</dbReference>
<feature type="transmembrane region" description="Helical" evidence="7">
    <location>
        <begin position="118"/>
        <end position="142"/>
    </location>
</feature>
<feature type="transmembrane region" description="Helical" evidence="7">
    <location>
        <begin position="206"/>
        <end position="227"/>
    </location>
</feature>
<keyword evidence="2 7" id="KW-0813">Transport</keyword>
<evidence type="ECO:0000256" key="2">
    <source>
        <dbReference type="ARBA" id="ARBA00022448"/>
    </source>
</evidence>
<proteinExistence type="inferred from homology"/>
<dbReference type="PATRIC" id="fig|1324957.4.peg.436"/>
<feature type="transmembrane region" description="Helical" evidence="7">
    <location>
        <begin position="254"/>
        <end position="274"/>
    </location>
</feature>
<dbReference type="InterPro" id="IPR035906">
    <property type="entry name" value="MetI-like_sf"/>
</dbReference>
<evidence type="ECO:0000259" key="8">
    <source>
        <dbReference type="PROSITE" id="PS50928"/>
    </source>
</evidence>
<evidence type="ECO:0000256" key="6">
    <source>
        <dbReference type="ARBA" id="ARBA00023136"/>
    </source>
</evidence>
<evidence type="ECO:0000256" key="5">
    <source>
        <dbReference type="ARBA" id="ARBA00022989"/>
    </source>
</evidence>
<gene>
    <name evidence="9" type="ORF">K933_02161</name>
</gene>
<comment type="caution">
    <text evidence="9">The sequence shown here is derived from an EMBL/GenBank/DDBJ whole genome shotgun (WGS) entry which is preliminary data.</text>
</comment>
<evidence type="ECO:0000313" key="10">
    <source>
        <dbReference type="Proteomes" id="UP000017840"/>
    </source>
</evidence>
<dbReference type="Gene3D" id="1.10.3720.10">
    <property type="entry name" value="MetI-like"/>
    <property type="match status" value="1"/>
</dbReference>
<dbReference type="Pfam" id="PF00528">
    <property type="entry name" value="BPD_transp_1"/>
    <property type="match status" value="1"/>
</dbReference>
<dbReference type="CDD" id="cd06261">
    <property type="entry name" value="TM_PBP2"/>
    <property type="match status" value="1"/>
</dbReference>
<feature type="domain" description="ABC transmembrane type-1" evidence="8">
    <location>
        <begin position="83"/>
        <end position="274"/>
    </location>
</feature>
<comment type="similarity">
    <text evidence="7">Belongs to the binding-protein-dependent transport system permease family.</text>
</comment>
<dbReference type="AlphaFoldDB" id="V4GX51"/>
<organism evidence="9 10">
    <name type="scientific">Candidatus Halobonum tyrrellensis G22</name>
    <dbReference type="NCBI Taxonomy" id="1324957"/>
    <lineage>
        <taxon>Archaea</taxon>
        <taxon>Methanobacteriati</taxon>
        <taxon>Methanobacteriota</taxon>
        <taxon>Stenosarchaea group</taxon>
        <taxon>Halobacteria</taxon>
        <taxon>Halobacteriales</taxon>
        <taxon>Haloferacaceae</taxon>
        <taxon>Candidatus Halobonum</taxon>
    </lineage>
</organism>
<comment type="subcellular location">
    <subcellularLocation>
        <location evidence="1 7">Cell membrane</location>
        <topology evidence="1 7">Multi-pass membrane protein</topology>
    </subcellularLocation>
</comment>